<accession>A0AAV7PP99</accession>
<sequence>MPFGKPQSSNARAQRQPIASGQAKYVPGVKNVVANVLSRSKLAEFRALWPQADKVMLDFRKELGKLGVPLPRLNCRFPGSHDKMYVLICLVGVRFILQLARCGRVIYPRGCVAFPV</sequence>
<proteinExistence type="predicted"/>
<evidence type="ECO:0000313" key="2">
    <source>
        <dbReference type="Proteomes" id="UP001066276"/>
    </source>
</evidence>
<protein>
    <submittedName>
        <fullName evidence="1">Uncharacterized protein</fullName>
    </submittedName>
</protein>
<reference evidence="1" key="1">
    <citation type="journal article" date="2022" name="bioRxiv">
        <title>Sequencing and chromosome-scale assembly of the giantPleurodeles waltlgenome.</title>
        <authorList>
            <person name="Brown T."/>
            <person name="Elewa A."/>
            <person name="Iarovenko S."/>
            <person name="Subramanian E."/>
            <person name="Araus A.J."/>
            <person name="Petzold A."/>
            <person name="Susuki M."/>
            <person name="Suzuki K.-i.T."/>
            <person name="Hayashi T."/>
            <person name="Toyoda A."/>
            <person name="Oliveira C."/>
            <person name="Osipova E."/>
            <person name="Leigh N.D."/>
            <person name="Simon A."/>
            <person name="Yun M.H."/>
        </authorList>
    </citation>
    <scope>NUCLEOTIDE SEQUENCE</scope>
    <source>
        <strain evidence="1">20211129_DDA</strain>
        <tissue evidence="1">Liver</tissue>
    </source>
</reference>
<dbReference type="EMBL" id="JANPWB010000011">
    <property type="protein sequence ID" value="KAJ1128343.1"/>
    <property type="molecule type" value="Genomic_DNA"/>
</dbReference>
<evidence type="ECO:0000313" key="1">
    <source>
        <dbReference type="EMBL" id="KAJ1128343.1"/>
    </source>
</evidence>
<gene>
    <name evidence="1" type="ORF">NDU88_006722</name>
</gene>
<name>A0AAV7PP99_PLEWA</name>
<organism evidence="1 2">
    <name type="scientific">Pleurodeles waltl</name>
    <name type="common">Iberian ribbed newt</name>
    <dbReference type="NCBI Taxonomy" id="8319"/>
    <lineage>
        <taxon>Eukaryota</taxon>
        <taxon>Metazoa</taxon>
        <taxon>Chordata</taxon>
        <taxon>Craniata</taxon>
        <taxon>Vertebrata</taxon>
        <taxon>Euteleostomi</taxon>
        <taxon>Amphibia</taxon>
        <taxon>Batrachia</taxon>
        <taxon>Caudata</taxon>
        <taxon>Salamandroidea</taxon>
        <taxon>Salamandridae</taxon>
        <taxon>Pleurodelinae</taxon>
        <taxon>Pleurodeles</taxon>
    </lineage>
</organism>
<dbReference type="Proteomes" id="UP001066276">
    <property type="component" value="Chromosome 7"/>
</dbReference>
<dbReference type="AlphaFoldDB" id="A0AAV7PP99"/>
<comment type="caution">
    <text evidence="1">The sequence shown here is derived from an EMBL/GenBank/DDBJ whole genome shotgun (WGS) entry which is preliminary data.</text>
</comment>
<keyword evidence="2" id="KW-1185">Reference proteome</keyword>